<dbReference type="AlphaFoldDB" id="A0A080LS85"/>
<evidence type="ECO:0000313" key="2">
    <source>
        <dbReference type="Proteomes" id="UP000020077"/>
    </source>
</evidence>
<evidence type="ECO:0000313" key="1">
    <source>
        <dbReference type="EMBL" id="KFB71188.1"/>
    </source>
</evidence>
<name>A0A080LS85_9PROT</name>
<dbReference type="Proteomes" id="UP000020077">
    <property type="component" value="Unassembled WGS sequence"/>
</dbReference>
<organism evidence="1 2">
    <name type="scientific">Candidatus Accumulibacter phosphatis</name>
    <dbReference type="NCBI Taxonomy" id="327160"/>
    <lineage>
        <taxon>Bacteria</taxon>
        <taxon>Pseudomonadati</taxon>
        <taxon>Pseudomonadota</taxon>
        <taxon>Betaproteobacteria</taxon>
        <taxon>Candidatus Accumulibacter</taxon>
    </lineage>
</organism>
<comment type="caution">
    <text evidence="1">The sequence shown here is derived from an EMBL/GenBank/DDBJ whole genome shotgun (WGS) entry which is preliminary data.</text>
</comment>
<sequence>MPTADLVLDNLLKANPQINLQQLVMSLHAWLMQYIHSSDKKLGKFLKKRGVSALQAQ</sequence>
<dbReference type="EMBL" id="JDVG02000584">
    <property type="protein sequence ID" value="KFB71188.1"/>
    <property type="molecule type" value="Genomic_DNA"/>
</dbReference>
<protein>
    <submittedName>
        <fullName evidence="1">Uncharacterized protein</fullName>
    </submittedName>
</protein>
<reference evidence="1 2" key="1">
    <citation type="submission" date="2014-02" db="EMBL/GenBank/DDBJ databases">
        <title>Expanding our view of genomic diversity in Candidatus Accumulibacter clades.</title>
        <authorList>
            <person name="Skennerton C.T."/>
            <person name="Barr J.J."/>
            <person name="Slater F.R."/>
            <person name="Bond P.L."/>
            <person name="Tyson G.W."/>
        </authorList>
    </citation>
    <scope>NUCLEOTIDE SEQUENCE [LARGE SCALE GENOMIC DNA]</scope>
    <source>
        <strain evidence="2">BA-91</strain>
    </source>
</reference>
<gene>
    <name evidence="1" type="ORF">AW09_003684</name>
</gene>
<accession>A0A080LS85</accession>
<proteinExistence type="predicted"/>